<dbReference type="InterPro" id="IPR036961">
    <property type="entry name" value="Kinesin_motor_dom_sf"/>
</dbReference>
<proteinExistence type="inferred from homology"/>
<dbReference type="GeneID" id="119719995"/>
<protein>
    <recommendedName>
        <fullName evidence="16">Kinesin-like protein KIF14</fullName>
    </recommendedName>
</protein>
<keyword evidence="7 9" id="KW-0505">Motor protein</keyword>
<feature type="domain" description="FHA" evidence="12">
    <location>
        <begin position="605"/>
        <end position="656"/>
    </location>
</feature>
<evidence type="ECO:0000256" key="7">
    <source>
        <dbReference type="ARBA" id="ARBA00023175"/>
    </source>
</evidence>
<dbReference type="EnsemblMetazoa" id="XM_038189490.1">
    <property type="protein sequence ID" value="XP_038045418.1"/>
    <property type="gene ID" value="LOC119719995"/>
</dbReference>
<dbReference type="InterPro" id="IPR019821">
    <property type="entry name" value="Kinesin_motor_CS"/>
</dbReference>
<dbReference type="SMART" id="SM00240">
    <property type="entry name" value="FHA"/>
    <property type="match status" value="1"/>
</dbReference>
<keyword evidence="2" id="KW-0963">Cytoplasm</keyword>
<evidence type="ECO:0000256" key="4">
    <source>
        <dbReference type="ARBA" id="ARBA00022741"/>
    </source>
</evidence>
<dbReference type="RefSeq" id="XP_038045418.1">
    <property type="nucleotide sequence ID" value="XM_038189490.1"/>
</dbReference>
<dbReference type="InterPro" id="IPR001752">
    <property type="entry name" value="Kinesin_motor_dom"/>
</dbReference>
<dbReference type="Pfam" id="PF23313">
    <property type="entry name" value="4HB_KIF14"/>
    <property type="match status" value="1"/>
</dbReference>
<feature type="region of interest" description="Disordered" evidence="11">
    <location>
        <begin position="1"/>
        <end position="74"/>
    </location>
</feature>
<dbReference type="OMA" id="QTRDLMC"/>
<dbReference type="Gene3D" id="2.60.200.20">
    <property type="match status" value="1"/>
</dbReference>
<dbReference type="GO" id="GO:0003777">
    <property type="term" value="F:microtubule motor activity"/>
    <property type="evidence" value="ECO:0007669"/>
    <property type="project" value="InterPro"/>
</dbReference>
<keyword evidence="6 10" id="KW-0175">Coiled coil</keyword>
<keyword evidence="3" id="KW-0493">Microtubule</keyword>
<dbReference type="InterPro" id="IPR008984">
    <property type="entry name" value="SMAD_FHA_dom_sf"/>
</dbReference>
<dbReference type="PROSITE" id="PS50006">
    <property type="entry name" value="FHA_DOMAIN"/>
    <property type="match status" value="1"/>
</dbReference>
<dbReference type="Gene3D" id="3.40.850.10">
    <property type="entry name" value="Kinesin motor domain"/>
    <property type="match status" value="1"/>
</dbReference>
<feature type="compositionally biased region" description="Low complexity" evidence="11">
    <location>
        <begin position="1000"/>
        <end position="1020"/>
    </location>
</feature>
<dbReference type="SMART" id="SM00129">
    <property type="entry name" value="KISc"/>
    <property type="match status" value="1"/>
</dbReference>
<feature type="region of interest" description="Disordered" evidence="11">
    <location>
        <begin position="995"/>
        <end position="1020"/>
    </location>
</feature>
<dbReference type="RefSeq" id="XP_038045417.1">
    <property type="nucleotide sequence ID" value="XM_038189489.1"/>
</dbReference>
<evidence type="ECO:0000256" key="8">
    <source>
        <dbReference type="ARBA" id="ARBA00023212"/>
    </source>
</evidence>
<evidence type="ECO:0000256" key="9">
    <source>
        <dbReference type="PROSITE-ProRule" id="PRU00283"/>
    </source>
</evidence>
<feature type="domain" description="Kinesin motor" evidence="13">
    <location>
        <begin position="114"/>
        <end position="464"/>
    </location>
</feature>
<feature type="compositionally biased region" description="Polar residues" evidence="11">
    <location>
        <begin position="39"/>
        <end position="52"/>
    </location>
</feature>
<evidence type="ECO:0008006" key="16">
    <source>
        <dbReference type="Google" id="ProtNLM"/>
    </source>
</evidence>
<evidence type="ECO:0000256" key="11">
    <source>
        <dbReference type="SAM" id="MobiDB-lite"/>
    </source>
</evidence>
<comment type="similarity">
    <text evidence="9">Belongs to the TRAFAC class myosin-kinesin ATPase superfamily. Kinesin family.</text>
</comment>
<dbReference type="GO" id="GO:0008017">
    <property type="term" value="F:microtubule binding"/>
    <property type="evidence" value="ECO:0007669"/>
    <property type="project" value="InterPro"/>
</dbReference>
<dbReference type="InterPro" id="IPR027417">
    <property type="entry name" value="P-loop_NTPase"/>
</dbReference>
<dbReference type="Pfam" id="PF16183">
    <property type="entry name" value="Kinesin_assoc"/>
    <property type="match status" value="1"/>
</dbReference>
<dbReference type="InterPro" id="IPR032405">
    <property type="entry name" value="Kinesin_assoc"/>
</dbReference>
<dbReference type="OrthoDB" id="3176171at2759"/>
<dbReference type="FunFam" id="3.40.850.10:FF:000042">
    <property type="entry name" value="Kinesin family member 14"/>
    <property type="match status" value="1"/>
</dbReference>
<dbReference type="Pfam" id="PF00498">
    <property type="entry name" value="FHA"/>
    <property type="match status" value="1"/>
</dbReference>
<feature type="binding site" evidence="9">
    <location>
        <begin position="203"/>
        <end position="210"/>
    </location>
    <ligand>
        <name>ATP</name>
        <dbReference type="ChEBI" id="CHEBI:30616"/>
    </ligand>
</feature>
<dbReference type="EnsemblMetazoa" id="XM_038189489.1">
    <property type="protein sequence ID" value="XP_038045417.1"/>
    <property type="gene ID" value="LOC119719995"/>
</dbReference>
<feature type="compositionally biased region" description="Basic and acidic residues" evidence="11">
    <location>
        <begin position="17"/>
        <end position="38"/>
    </location>
</feature>
<dbReference type="GO" id="GO:0005524">
    <property type="term" value="F:ATP binding"/>
    <property type="evidence" value="ECO:0007669"/>
    <property type="project" value="UniProtKB-UniRule"/>
</dbReference>
<dbReference type="PANTHER" id="PTHR47117:SF5">
    <property type="entry name" value="KINESIN-LIKE PROTEIN KIF14"/>
    <property type="match status" value="1"/>
</dbReference>
<dbReference type="CDD" id="cd01365">
    <property type="entry name" value="KISc_KIF1A_KIF1B"/>
    <property type="match status" value="1"/>
</dbReference>
<keyword evidence="4 9" id="KW-0547">Nucleotide-binding</keyword>
<dbReference type="CTD" id="9928"/>
<evidence type="ECO:0000313" key="14">
    <source>
        <dbReference type="EnsemblMetazoa" id="XP_038045418.1"/>
    </source>
</evidence>
<keyword evidence="15" id="KW-1185">Reference proteome</keyword>
<keyword evidence="5 9" id="KW-0067">ATP-binding</keyword>
<accession>A0A913Z0R6</accession>
<name>A0A913Z0R6_PATMI</name>
<evidence type="ECO:0000259" key="13">
    <source>
        <dbReference type="PROSITE" id="PS50067"/>
    </source>
</evidence>
<dbReference type="PROSITE" id="PS00411">
    <property type="entry name" value="KINESIN_MOTOR_1"/>
    <property type="match status" value="1"/>
</dbReference>
<dbReference type="PROSITE" id="PS50067">
    <property type="entry name" value="KINESIN_MOTOR_2"/>
    <property type="match status" value="1"/>
</dbReference>
<dbReference type="SUPFAM" id="SSF49879">
    <property type="entry name" value="SMAD/FHA domain"/>
    <property type="match status" value="1"/>
</dbReference>
<feature type="compositionally biased region" description="Polar residues" evidence="11">
    <location>
        <begin position="7"/>
        <end position="16"/>
    </location>
</feature>
<evidence type="ECO:0000256" key="1">
    <source>
        <dbReference type="ARBA" id="ARBA00004245"/>
    </source>
</evidence>
<dbReference type="PRINTS" id="PR00380">
    <property type="entry name" value="KINESINHEAVY"/>
</dbReference>
<dbReference type="InterPro" id="IPR000253">
    <property type="entry name" value="FHA_dom"/>
</dbReference>
<evidence type="ECO:0000256" key="5">
    <source>
        <dbReference type="ARBA" id="ARBA00022840"/>
    </source>
</evidence>
<dbReference type="PANTHER" id="PTHR47117">
    <property type="entry name" value="STAR-RELATED LIPID TRANSFER PROTEIN 9"/>
    <property type="match status" value="1"/>
</dbReference>
<keyword evidence="8" id="KW-0206">Cytoskeleton</keyword>
<sequence length="1431" mass="160111">MSVKANRPSTHLQQLSTDRRFSSAGDKNHPRTKGKENHFPTTSLTPVGNGRNTPKRNLFRTPTQRFKPEPRTPFGTPECFNRVEFETPKFKRSVRWAESGDDPPIGVDEGDGFGVMVAVRVRPFSEKEKNQRDVKCVVSMNGNETVVSAKPGQTSSFVYDHCFWSFDKVRGHFSSQETVYERLGRPLLDNAFEGYNTCLFAYGQTGSGKSYTIMGYNKETGVIPRFCRELFRRVDEQGPEQRAKYTIEISFFEIYNEKIHDLLAATTDSDKDVGKKRQTLRVREHPVLGPYVEGLSTFVANSYGDIHSWIELGNKQRATAATGMNDKSSRSHSVFTIVMTKTKTELIEGDEHTHNVTSKINLVDLAGSERCSSAQTTGDRLKEGANINRSLMTLGKVISQLAESTALRKKKFFIPYRDSVLTWLLKESLGGNSKTAMIATISPSSLHIDETLSTLRYAKQARSIINLAKVNEDPKARLIRELRSEIERLRGQGFTTPTRAPHPPAPNPRGDVATDTHTEAIKESLVEIAELRRELTLSEQHMKEVEGSWKERLEASEMRRVREIEEMEKLGVVFKFDNTLPNLVNLNEDPQLSEVLLYVLREGQTRLGKTDEHSGHQIQLAGALVADDHCLISNKEGAVTVRPVGDAQTFVNGQLISRTHRLKHGDRLVVGDHYFRFNHPGQVQDRSKLSDNSVGAVDFEFARNELVAAQSARLEAEVEEERLRNHREKLEGIKRAQEAAQLELDEQKKKYESQIQQLCLQLEQQIEEKECLDHDQQSTDKQIHELKMENKILESQVSSSRRRLEMEVQAAQQNLADTKAYQSHIFLELGREREKAEKEMEKMKRAKERRENAKKTGAGELASTAKNRRSLLQLSMWLQEANNISRKLDKHTVFNRQDVSSTSTGSSSLDLQSTVQVRVTNNHLGIITYWSLAKFEDKLIQMREMFKSAGRGRDSVDDDVFYDPNDDWEKDYKIDSPMTPLKRCFKGSSTPNRWASLTNSSSGSPRLGSTTSLGSTRSQRTSINHTGLANLCRSFLKSISTDRPHFHEMTIADRVLAAMQRVKGAVARLQETDLTRNEAFADSGDSSGPTSADQMLLQATCSMELLTSLISMWDSNPGHSVKSPEASVEESQRELMEQMVDTCRKTAGHLMKLLQGCDGDIDSMITEAHTQIAQCLVFLAKLVGEVSMNAGLNVVTFKDRDDQQDHNAVDPELKQGFLNGADVLVDKTLQQGLKAVTSCEADLQVMLGPDSRLPKLADDTLQHCLNATTSAKILLHKCQDVQFELASVLDGRDKRPDSTYGRSYHRANRLISQAAELTDHVCAINEVTSPLVDGEAIDWNQLSLLVHALHQTGPALASVASSCSILPTPSCSDCSYASVESSASSDTLACRPNHLVSLAGQQLAQTLTRFQEFLASEELSKTLDSTGTQID</sequence>
<dbReference type="SUPFAM" id="SSF52540">
    <property type="entry name" value="P-loop containing nucleoside triphosphate hydrolases"/>
    <property type="match status" value="1"/>
</dbReference>
<evidence type="ECO:0000256" key="3">
    <source>
        <dbReference type="ARBA" id="ARBA00022701"/>
    </source>
</evidence>
<evidence type="ECO:0000256" key="10">
    <source>
        <dbReference type="SAM" id="Coils"/>
    </source>
</evidence>
<dbReference type="Proteomes" id="UP000887568">
    <property type="component" value="Unplaced"/>
</dbReference>
<evidence type="ECO:0000256" key="2">
    <source>
        <dbReference type="ARBA" id="ARBA00022490"/>
    </source>
</evidence>
<dbReference type="InterPro" id="IPR056523">
    <property type="entry name" value="4HB_KIF14"/>
</dbReference>
<reference evidence="14" key="1">
    <citation type="submission" date="2022-11" db="UniProtKB">
        <authorList>
            <consortium name="EnsemblMetazoa"/>
        </authorList>
    </citation>
    <scope>IDENTIFICATION</scope>
</reference>
<comment type="subcellular location">
    <subcellularLocation>
        <location evidence="1">Cytoplasm</location>
        <location evidence="1">Cytoskeleton</location>
    </subcellularLocation>
</comment>
<organism evidence="14 15">
    <name type="scientific">Patiria miniata</name>
    <name type="common">Bat star</name>
    <name type="synonym">Asterina miniata</name>
    <dbReference type="NCBI Taxonomy" id="46514"/>
    <lineage>
        <taxon>Eukaryota</taxon>
        <taxon>Metazoa</taxon>
        <taxon>Echinodermata</taxon>
        <taxon>Eleutherozoa</taxon>
        <taxon>Asterozoa</taxon>
        <taxon>Asteroidea</taxon>
        <taxon>Valvatacea</taxon>
        <taxon>Valvatida</taxon>
        <taxon>Asterinidae</taxon>
        <taxon>Patiria</taxon>
    </lineage>
</organism>
<feature type="coiled-coil region" evidence="10">
    <location>
        <begin position="704"/>
        <end position="856"/>
    </location>
</feature>
<evidence type="ECO:0000259" key="12">
    <source>
        <dbReference type="PROSITE" id="PS50006"/>
    </source>
</evidence>
<dbReference type="Pfam" id="PF00225">
    <property type="entry name" value="Kinesin"/>
    <property type="match status" value="1"/>
</dbReference>
<dbReference type="GO" id="GO:0007018">
    <property type="term" value="P:microtubule-based movement"/>
    <property type="evidence" value="ECO:0007669"/>
    <property type="project" value="InterPro"/>
</dbReference>
<evidence type="ECO:0000313" key="15">
    <source>
        <dbReference type="Proteomes" id="UP000887568"/>
    </source>
</evidence>
<dbReference type="GO" id="GO:0005874">
    <property type="term" value="C:microtubule"/>
    <property type="evidence" value="ECO:0007669"/>
    <property type="project" value="UniProtKB-KW"/>
</dbReference>
<evidence type="ECO:0000256" key="6">
    <source>
        <dbReference type="ARBA" id="ARBA00023054"/>
    </source>
</evidence>
<dbReference type="CDD" id="cd22707">
    <property type="entry name" value="FHA_KIF14"/>
    <property type="match status" value="1"/>
</dbReference>